<feature type="transmembrane region" description="Helical" evidence="7">
    <location>
        <begin position="169"/>
        <end position="186"/>
    </location>
</feature>
<evidence type="ECO:0000256" key="2">
    <source>
        <dbReference type="ARBA" id="ARBA00009045"/>
    </source>
</evidence>
<dbReference type="SUPFAM" id="SSF144091">
    <property type="entry name" value="Rhomboid-like"/>
    <property type="match status" value="1"/>
</dbReference>
<evidence type="ECO:0000259" key="8">
    <source>
        <dbReference type="Pfam" id="PF01694"/>
    </source>
</evidence>
<comment type="similarity">
    <text evidence="2">Belongs to the peptidase S54 family.</text>
</comment>
<feature type="transmembrane region" description="Helical" evidence="7">
    <location>
        <begin position="135"/>
        <end position="157"/>
    </location>
</feature>
<name>A0A561PM68_9BACT</name>
<gene>
    <name evidence="10" type="ORF">FHW36_106435</name>
</gene>
<feature type="transmembrane region" description="Helical" evidence="7">
    <location>
        <begin position="45"/>
        <end position="75"/>
    </location>
</feature>
<dbReference type="Proteomes" id="UP000320811">
    <property type="component" value="Unassembled WGS sequence"/>
</dbReference>
<evidence type="ECO:0000313" key="10">
    <source>
        <dbReference type="EMBL" id="TWF39204.1"/>
    </source>
</evidence>
<evidence type="ECO:0000256" key="1">
    <source>
        <dbReference type="ARBA" id="ARBA00004141"/>
    </source>
</evidence>
<dbReference type="GO" id="GO:0006508">
    <property type="term" value="P:proteolysis"/>
    <property type="evidence" value="ECO:0007669"/>
    <property type="project" value="UniProtKB-KW"/>
</dbReference>
<evidence type="ECO:0000256" key="3">
    <source>
        <dbReference type="ARBA" id="ARBA00022692"/>
    </source>
</evidence>
<dbReference type="OrthoDB" id="9807874at2"/>
<keyword evidence="6 7" id="KW-0472">Membrane</keyword>
<keyword evidence="5 7" id="KW-1133">Transmembrane helix</keyword>
<organism evidence="10 11">
    <name type="scientific">Chitinophaga polysaccharea</name>
    <dbReference type="NCBI Taxonomy" id="1293035"/>
    <lineage>
        <taxon>Bacteria</taxon>
        <taxon>Pseudomonadati</taxon>
        <taxon>Bacteroidota</taxon>
        <taxon>Chitinophagia</taxon>
        <taxon>Chitinophagales</taxon>
        <taxon>Chitinophagaceae</taxon>
        <taxon>Chitinophaga</taxon>
    </lineage>
</organism>
<comment type="subcellular location">
    <subcellularLocation>
        <location evidence="1">Membrane</location>
        <topology evidence="1">Multi-pass membrane protein</topology>
    </subcellularLocation>
</comment>
<evidence type="ECO:0000313" key="11">
    <source>
        <dbReference type="Proteomes" id="UP000320811"/>
    </source>
</evidence>
<comment type="caution">
    <text evidence="10">The sequence shown here is derived from an EMBL/GenBank/DDBJ whole genome shotgun (WGS) entry which is preliminary data.</text>
</comment>
<dbReference type="InterPro" id="IPR035952">
    <property type="entry name" value="Rhomboid-like_sf"/>
</dbReference>
<proteinExistence type="inferred from homology"/>
<evidence type="ECO:0000256" key="5">
    <source>
        <dbReference type="ARBA" id="ARBA00022989"/>
    </source>
</evidence>
<feature type="domain" description="Peptidase S54 rhomboid" evidence="8">
    <location>
        <begin position="44"/>
        <end position="186"/>
    </location>
</feature>
<dbReference type="InterPro" id="IPR050925">
    <property type="entry name" value="Rhomboid_protease_S54"/>
</dbReference>
<feature type="domain" description="DUF6576" evidence="9">
    <location>
        <begin position="233"/>
        <end position="278"/>
    </location>
</feature>
<protein>
    <submittedName>
        <fullName evidence="10">Membrane associated rhomboid family serine protease</fullName>
    </submittedName>
</protein>
<keyword evidence="3 7" id="KW-0812">Transmembrane</keyword>
<evidence type="ECO:0000256" key="7">
    <source>
        <dbReference type="SAM" id="Phobius"/>
    </source>
</evidence>
<dbReference type="AlphaFoldDB" id="A0A561PM68"/>
<dbReference type="GO" id="GO:0016020">
    <property type="term" value="C:membrane"/>
    <property type="evidence" value="ECO:0007669"/>
    <property type="project" value="UniProtKB-SubCell"/>
</dbReference>
<keyword evidence="11" id="KW-1185">Reference proteome</keyword>
<evidence type="ECO:0000256" key="4">
    <source>
        <dbReference type="ARBA" id="ARBA00022801"/>
    </source>
</evidence>
<dbReference type="PANTHER" id="PTHR43731">
    <property type="entry name" value="RHOMBOID PROTEASE"/>
    <property type="match status" value="1"/>
</dbReference>
<accession>A0A561PM68</accession>
<feature type="transmembrane region" description="Helical" evidence="7">
    <location>
        <begin position="109"/>
        <end position="129"/>
    </location>
</feature>
<feature type="transmembrane region" description="Helical" evidence="7">
    <location>
        <begin position="81"/>
        <end position="102"/>
    </location>
</feature>
<dbReference type="Pfam" id="PF20216">
    <property type="entry name" value="DUF6576"/>
    <property type="match status" value="1"/>
</dbReference>
<keyword evidence="4" id="KW-0378">Hydrolase</keyword>
<dbReference type="Gene3D" id="1.20.1540.10">
    <property type="entry name" value="Rhomboid-like"/>
    <property type="match status" value="1"/>
</dbReference>
<dbReference type="GO" id="GO:0004252">
    <property type="term" value="F:serine-type endopeptidase activity"/>
    <property type="evidence" value="ECO:0007669"/>
    <property type="project" value="InterPro"/>
</dbReference>
<feature type="transmembrane region" description="Helical" evidence="7">
    <location>
        <begin position="192"/>
        <end position="212"/>
    </location>
</feature>
<dbReference type="RefSeq" id="WP_145671653.1">
    <property type="nucleotide sequence ID" value="NZ_VIWO01000006.1"/>
</dbReference>
<evidence type="ECO:0000256" key="6">
    <source>
        <dbReference type="ARBA" id="ARBA00023136"/>
    </source>
</evidence>
<dbReference type="InterPro" id="IPR022764">
    <property type="entry name" value="Peptidase_S54_rhomboid_dom"/>
</dbReference>
<reference evidence="10 11" key="1">
    <citation type="submission" date="2019-06" db="EMBL/GenBank/DDBJ databases">
        <title>Sorghum-associated microbial communities from plants grown in Nebraska, USA.</title>
        <authorList>
            <person name="Schachtman D."/>
        </authorList>
    </citation>
    <scope>NUCLEOTIDE SEQUENCE [LARGE SCALE GENOMIC DNA]</scope>
    <source>
        <strain evidence="10 11">1209</strain>
    </source>
</reference>
<feature type="transmembrane region" description="Helical" evidence="7">
    <location>
        <begin position="6"/>
        <end position="24"/>
    </location>
</feature>
<dbReference type="PANTHER" id="PTHR43731:SF14">
    <property type="entry name" value="PRESENILIN-ASSOCIATED RHOMBOID-LIKE PROTEIN, MITOCHONDRIAL"/>
    <property type="match status" value="1"/>
</dbReference>
<dbReference type="InterPro" id="IPR046483">
    <property type="entry name" value="DUF6576"/>
</dbReference>
<keyword evidence="10" id="KW-0645">Protease</keyword>
<dbReference type="EMBL" id="VIWO01000006">
    <property type="protein sequence ID" value="TWF39204.1"/>
    <property type="molecule type" value="Genomic_DNA"/>
</dbReference>
<evidence type="ECO:0000259" key="9">
    <source>
        <dbReference type="Pfam" id="PF20216"/>
    </source>
</evidence>
<sequence>MNNTGMISLVITIANVIFSIKGFKNRAFFDKYAFRVERILLFKEYYRVVTSGFLHVNWQHLIFNMLSLLAFSWLLEADLGAGAFLLIYFGSLVGGDLLSLLIHRHTGDYSSVGASGAICGVIFACIALFPGMEVSFFGLLAIPGWLYGILYTGYAIYGITSRRDNIGHDAHLGGALVGMGLAAIIAPQAMLANLATCITIIVPCIFFMYVIISKPHILLVDNFFYKQHHVVGDIDDRYVFERANRQKELDAILEKIHQKGINSLSKAEREKLERYSQQIK</sequence>
<dbReference type="Pfam" id="PF01694">
    <property type="entry name" value="Rhomboid"/>
    <property type="match status" value="1"/>
</dbReference>